<dbReference type="SUPFAM" id="SSF53178">
    <property type="entry name" value="Peptidyl-tRNA hydrolase-like"/>
    <property type="match status" value="1"/>
</dbReference>
<name>A0AA38VIH6_9PEZI</name>
<proteinExistence type="inferred from homology"/>
<dbReference type="AlphaFoldDB" id="A0AA38VIH6"/>
<evidence type="ECO:0000256" key="3">
    <source>
        <dbReference type="ARBA" id="ARBA00022801"/>
    </source>
</evidence>
<accession>A0AA38VIH6</accession>
<sequence>MPTPRFLIISLGNPGAYADTLHSAGHIALAALQTQLLGVQPPFSSQRFAKKATLSSAGPKYSLLQSPTLMNVSGPWVARAYKEVLSDQGLTPGQLGLVLVHDDLEEELGVVKIRQWDKSHRGHNGVKSVNASLRKSDYPGVHWARISVGIGRPADRDPSTVSDYVLRPMSKYQKMVLNDKAGPSVLSCLTQLEDQWRRELDKAERAEKTDRK</sequence>
<keyword evidence="4" id="KW-0694">RNA-binding</keyword>
<dbReference type="PROSITE" id="PS01196">
    <property type="entry name" value="PEPT_TRNA_HYDROL_2"/>
    <property type="match status" value="1"/>
</dbReference>
<dbReference type="EMBL" id="JANBVO010000047">
    <property type="protein sequence ID" value="KAJ9133841.1"/>
    <property type="molecule type" value="Genomic_DNA"/>
</dbReference>
<reference evidence="6" key="1">
    <citation type="submission" date="2022-07" db="EMBL/GenBank/DDBJ databases">
        <title>Fungi with potential for degradation of polypropylene.</title>
        <authorList>
            <person name="Gostincar C."/>
        </authorList>
    </citation>
    <scope>NUCLEOTIDE SEQUENCE</scope>
    <source>
        <strain evidence="6">EXF-13308</strain>
    </source>
</reference>
<evidence type="ECO:0000313" key="6">
    <source>
        <dbReference type="EMBL" id="KAJ9133841.1"/>
    </source>
</evidence>
<dbReference type="InterPro" id="IPR018171">
    <property type="entry name" value="Pept_tRNA_hydro_CS"/>
</dbReference>
<dbReference type="PANTHER" id="PTHR17224">
    <property type="entry name" value="PEPTIDYL-TRNA HYDROLASE"/>
    <property type="match status" value="1"/>
</dbReference>
<dbReference type="GO" id="GO:0000049">
    <property type="term" value="F:tRNA binding"/>
    <property type="evidence" value="ECO:0007669"/>
    <property type="project" value="UniProtKB-KW"/>
</dbReference>
<evidence type="ECO:0000256" key="1">
    <source>
        <dbReference type="ARBA" id="ARBA00013260"/>
    </source>
</evidence>
<organism evidence="6 7">
    <name type="scientific">Pleurostoma richardsiae</name>
    <dbReference type="NCBI Taxonomy" id="41990"/>
    <lineage>
        <taxon>Eukaryota</taxon>
        <taxon>Fungi</taxon>
        <taxon>Dikarya</taxon>
        <taxon>Ascomycota</taxon>
        <taxon>Pezizomycotina</taxon>
        <taxon>Sordariomycetes</taxon>
        <taxon>Sordariomycetidae</taxon>
        <taxon>Calosphaeriales</taxon>
        <taxon>Pleurostomataceae</taxon>
        <taxon>Pleurostoma</taxon>
    </lineage>
</organism>
<keyword evidence="3 6" id="KW-0378">Hydrolase</keyword>
<dbReference type="EC" id="3.1.1.29" evidence="1"/>
<evidence type="ECO:0000313" key="7">
    <source>
        <dbReference type="Proteomes" id="UP001174694"/>
    </source>
</evidence>
<dbReference type="GO" id="GO:0004045">
    <property type="term" value="F:peptidyl-tRNA hydrolase activity"/>
    <property type="evidence" value="ECO:0007669"/>
    <property type="project" value="UniProtKB-EC"/>
</dbReference>
<dbReference type="PANTHER" id="PTHR17224:SF1">
    <property type="entry name" value="PEPTIDYL-TRNA HYDROLASE"/>
    <property type="match status" value="1"/>
</dbReference>
<protein>
    <recommendedName>
        <fullName evidence="1">peptidyl-tRNA hydrolase</fullName>
        <ecNumber evidence="1">3.1.1.29</ecNumber>
    </recommendedName>
</protein>
<comment type="similarity">
    <text evidence="5">Belongs to the PTH family.</text>
</comment>
<dbReference type="Gene3D" id="3.40.50.1470">
    <property type="entry name" value="Peptidyl-tRNA hydrolase"/>
    <property type="match status" value="1"/>
</dbReference>
<dbReference type="InterPro" id="IPR036416">
    <property type="entry name" value="Pept_tRNA_hydro_sf"/>
</dbReference>
<comment type="caution">
    <text evidence="6">The sequence shown here is derived from an EMBL/GenBank/DDBJ whole genome shotgun (WGS) entry which is preliminary data.</text>
</comment>
<dbReference type="Proteomes" id="UP001174694">
    <property type="component" value="Unassembled WGS sequence"/>
</dbReference>
<evidence type="ECO:0000256" key="2">
    <source>
        <dbReference type="ARBA" id="ARBA00022555"/>
    </source>
</evidence>
<gene>
    <name evidence="6" type="ORF">NKR23_g10484</name>
</gene>
<evidence type="ECO:0000256" key="4">
    <source>
        <dbReference type="ARBA" id="ARBA00022884"/>
    </source>
</evidence>
<dbReference type="InterPro" id="IPR001328">
    <property type="entry name" value="Pept_tRNA_hydro"/>
</dbReference>
<dbReference type="Pfam" id="PF01195">
    <property type="entry name" value="Pept_tRNA_hydro"/>
    <property type="match status" value="1"/>
</dbReference>
<keyword evidence="7" id="KW-1185">Reference proteome</keyword>
<keyword evidence="2" id="KW-0820">tRNA-binding</keyword>
<evidence type="ECO:0000256" key="5">
    <source>
        <dbReference type="ARBA" id="ARBA00038063"/>
    </source>
</evidence>